<proteinExistence type="predicted"/>
<keyword evidence="2" id="KW-1185">Reference proteome</keyword>
<evidence type="ECO:0008006" key="3">
    <source>
        <dbReference type="Google" id="ProtNLM"/>
    </source>
</evidence>
<dbReference type="RefSeq" id="WP_142034406.1">
    <property type="nucleotide sequence ID" value="NZ_JBHTGS010000002.1"/>
</dbReference>
<dbReference type="EMBL" id="VFOW01000001">
    <property type="protein sequence ID" value="TQL74934.1"/>
    <property type="molecule type" value="Genomic_DNA"/>
</dbReference>
<reference evidence="1 2" key="1">
    <citation type="submission" date="2019-06" db="EMBL/GenBank/DDBJ databases">
        <title>Sequencing the genomes of 1000 actinobacteria strains.</title>
        <authorList>
            <person name="Klenk H.-P."/>
        </authorList>
    </citation>
    <scope>NUCLEOTIDE SEQUENCE [LARGE SCALE GENOMIC DNA]</scope>
    <source>
        <strain evidence="1 2">DSM 45928</strain>
    </source>
</reference>
<dbReference type="Proteomes" id="UP000317043">
    <property type="component" value="Unassembled WGS sequence"/>
</dbReference>
<organism evidence="1 2">
    <name type="scientific">Stackebrandtia endophytica</name>
    <dbReference type="NCBI Taxonomy" id="1496996"/>
    <lineage>
        <taxon>Bacteria</taxon>
        <taxon>Bacillati</taxon>
        <taxon>Actinomycetota</taxon>
        <taxon>Actinomycetes</taxon>
        <taxon>Glycomycetales</taxon>
        <taxon>Glycomycetaceae</taxon>
        <taxon>Stackebrandtia</taxon>
    </lineage>
</organism>
<dbReference type="SUPFAM" id="SSF82607">
    <property type="entry name" value="YbaB-like"/>
    <property type="match status" value="1"/>
</dbReference>
<dbReference type="InterPro" id="IPR036894">
    <property type="entry name" value="YbaB-like_sf"/>
</dbReference>
<gene>
    <name evidence="1" type="ORF">FB566_0424</name>
</gene>
<protein>
    <recommendedName>
        <fullName evidence="3">YbaB/EbfC DNA-binding family protein</fullName>
    </recommendedName>
</protein>
<name>A0A543AQU5_9ACTN</name>
<accession>A0A543AQU5</accession>
<dbReference type="InParanoid" id="A0A543AQU5"/>
<evidence type="ECO:0000313" key="1">
    <source>
        <dbReference type="EMBL" id="TQL74934.1"/>
    </source>
</evidence>
<sequence length="172" mass="19254">MSDGYTDLMERLTIRATSPDHSVKITLNRSSGLGVELDPAHLRRHSATSLADQLATTLENVFSAYERGERLAADRALGDDAEKYGRVSRQRREAFAELEASGTSRNGWIRVIRYCDTATVRVDVDAAALRDPDHRAVADSVVEATHLMMARLVNERITIMVRRLRRQTTPFG</sequence>
<dbReference type="AlphaFoldDB" id="A0A543AQU5"/>
<evidence type="ECO:0000313" key="2">
    <source>
        <dbReference type="Proteomes" id="UP000317043"/>
    </source>
</evidence>
<comment type="caution">
    <text evidence="1">The sequence shown here is derived from an EMBL/GenBank/DDBJ whole genome shotgun (WGS) entry which is preliminary data.</text>
</comment>